<gene>
    <name evidence="1" type="ORF">SPELUC_LOCUS6694</name>
</gene>
<protein>
    <submittedName>
        <fullName evidence="1">9896_t:CDS:1</fullName>
    </submittedName>
</protein>
<proteinExistence type="predicted"/>
<evidence type="ECO:0000313" key="2">
    <source>
        <dbReference type="Proteomes" id="UP000789366"/>
    </source>
</evidence>
<feature type="non-terminal residue" evidence="1">
    <location>
        <position position="131"/>
    </location>
</feature>
<name>A0ACA9MJ14_9GLOM</name>
<dbReference type="EMBL" id="CAJVPW010008098">
    <property type="protein sequence ID" value="CAG8589590.1"/>
    <property type="molecule type" value="Genomic_DNA"/>
</dbReference>
<accession>A0ACA9MJ14</accession>
<evidence type="ECO:0000313" key="1">
    <source>
        <dbReference type="EMBL" id="CAG8589590.1"/>
    </source>
</evidence>
<keyword evidence="2" id="KW-1185">Reference proteome</keyword>
<reference evidence="1" key="1">
    <citation type="submission" date="2021-06" db="EMBL/GenBank/DDBJ databases">
        <authorList>
            <person name="Kallberg Y."/>
            <person name="Tangrot J."/>
            <person name="Rosling A."/>
        </authorList>
    </citation>
    <scope>NUCLEOTIDE SEQUENCE</scope>
    <source>
        <strain evidence="1">28 12/20/2015</strain>
    </source>
</reference>
<sequence length="131" mass="15713">MPIRKRKVNKVSQNQKKRVTSLVQQKVKPQISGKFHGSQWLIKKYSFAELERLIKQTQQAKKKDELLANQQKRKQKKEARIKVQQAKEASRQQKQQRLKEIYSYFRSQLYKQNLRDSPYFTPHLDLPPHLA</sequence>
<organism evidence="1 2">
    <name type="scientific">Cetraspora pellucida</name>
    <dbReference type="NCBI Taxonomy" id="1433469"/>
    <lineage>
        <taxon>Eukaryota</taxon>
        <taxon>Fungi</taxon>
        <taxon>Fungi incertae sedis</taxon>
        <taxon>Mucoromycota</taxon>
        <taxon>Glomeromycotina</taxon>
        <taxon>Glomeromycetes</taxon>
        <taxon>Diversisporales</taxon>
        <taxon>Gigasporaceae</taxon>
        <taxon>Cetraspora</taxon>
    </lineage>
</organism>
<dbReference type="Proteomes" id="UP000789366">
    <property type="component" value="Unassembled WGS sequence"/>
</dbReference>
<comment type="caution">
    <text evidence="1">The sequence shown here is derived from an EMBL/GenBank/DDBJ whole genome shotgun (WGS) entry which is preliminary data.</text>
</comment>